<evidence type="ECO:0000256" key="3">
    <source>
        <dbReference type="ARBA" id="ARBA00022452"/>
    </source>
</evidence>
<evidence type="ECO:0000256" key="2">
    <source>
        <dbReference type="ARBA" id="ARBA00022448"/>
    </source>
</evidence>
<evidence type="ECO:0000256" key="8">
    <source>
        <dbReference type="ARBA" id="ARBA00023077"/>
    </source>
</evidence>
<organism evidence="11 12">
    <name type="scientific">Sphingobacterium ginsenosidimutans</name>
    <dbReference type="NCBI Taxonomy" id="687845"/>
    <lineage>
        <taxon>Bacteria</taxon>
        <taxon>Pseudomonadati</taxon>
        <taxon>Bacteroidota</taxon>
        <taxon>Sphingobacteriia</taxon>
        <taxon>Sphingobacteriales</taxon>
        <taxon>Sphingobacteriaceae</taxon>
        <taxon>Sphingobacterium</taxon>
    </lineage>
</organism>
<evidence type="ECO:0000313" key="11">
    <source>
        <dbReference type="EMBL" id="GAA4179602.1"/>
    </source>
</evidence>
<gene>
    <name evidence="11" type="ORF">GCM10022218_32420</name>
</gene>
<evidence type="ECO:0000256" key="6">
    <source>
        <dbReference type="ARBA" id="ARBA00023004"/>
    </source>
</evidence>
<keyword evidence="6" id="KW-0408">Iron</keyword>
<dbReference type="PANTHER" id="PTHR32552">
    <property type="entry name" value="FERRICHROME IRON RECEPTOR-RELATED"/>
    <property type="match status" value="1"/>
</dbReference>
<evidence type="ECO:0000313" key="12">
    <source>
        <dbReference type="Proteomes" id="UP001500167"/>
    </source>
</evidence>
<dbReference type="SUPFAM" id="SSF56935">
    <property type="entry name" value="Porins"/>
    <property type="match status" value="1"/>
</dbReference>
<dbReference type="Gene3D" id="2.40.170.20">
    <property type="entry name" value="TonB-dependent receptor, beta-barrel domain"/>
    <property type="match status" value="1"/>
</dbReference>
<keyword evidence="7" id="KW-0406">Ion transport</keyword>
<dbReference type="PANTHER" id="PTHR32552:SF81">
    <property type="entry name" value="TONB-DEPENDENT OUTER MEMBRANE RECEPTOR"/>
    <property type="match status" value="1"/>
</dbReference>
<evidence type="ECO:0000256" key="9">
    <source>
        <dbReference type="ARBA" id="ARBA00023136"/>
    </source>
</evidence>
<protein>
    <recommendedName>
        <fullName evidence="13">TonB-dependent receptor-like beta-barrel domain-containing protein</fullName>
    </recommendedName>
</protein>
<keyword evidence="12" id="KW-1185">Reference proteome</keyword>
<keyword evidence="5" id="KW-0812">Transmembrane</keyword>
<sequence>MAIVYVGDEAVVEPSGKTRRLGADLSLRYQATPWLYVDGDINYAYARAVGEPKGEDYIPLVPSLTSIGGVAVQLPWGISANLRYSYMNTKPATEDNTVQAKGYFVNDLLLNYASGKWNFLIQAQNLFNTKWNDAQFETETRLRNEREPVSEMHFTPGTPFMIKAGLSYKF</sequence>
<evidence type="ECO:0000256" key="10">
    <source>
        <dbReference type="ARBA" id="ARBA00023237"/>
    </source>
</evidence>
<keyword evidence="3" id="KW-1134">Transmembrane beta strand</keyword>
<reference evidence="12" key="1">
    <citation type="journal article" date="2019" name="Int. J. Syst. Evol. Microbiol.">
        <title>The Global Catalogue of Microorganisms (GCM) 10K type strain sequencing project: providing services to taxonomists for standard genome sequencing and annotation.</title>
        <authorList>
            <consortium name="The Broad Institute Genomics Platform"/>
            <consortium name="The Broad Institute Genome Sequencing Center for Infectious Disease"/>
            <person name="Wu L."/>
            <person name="Ma J."/>
        </authorList>
    </citation>
    <scope>NUCLEOTIDE SEQUENCE [LARGE SCALE GENOMIC DNA]</scope>
    <source>
        <strain evidence="12">JCM 16722</strain>
    </source>
</reference>
<keyword evidence="9" id="KW-0472">Membrane</keyword>
<evidence type="ECO:0008006" key="13">
    <source>
        <dbReference type="Google" id="ProtNLM"/>
    </source>
</evidence>
<proteinExistence type="predicted"/>
<dbReference type="Proteomes" id="UP001500167">
    <property type="component" value="Unassembled WGS sequence"/>
</dbReference>
<evidence type="ECO:0000256" key="7">
    <source>
        <dbReference type="ARBA" id="ARBA00023065"/>
    </source>
</evidence>
<dbReference type="EMBL" id="BAAAZK010000007">
    <property type="protein sequence ID" value="GAA4179602.1"/>
    <property type="molecule type" value="Genomic_DNA"/>
</dbReference>
<dbReference type="InterPro" id="IPR039426">
    <property type="entry name" value="TonB-dep_rcpt-like"/>
</dbReference>
<name>A0ABP8A839_9SPHI</name>
<keyword evidence="10" id="KW-0998">Cell outer membrane</keyword>
<keyword evidence="2" id="KW-0813">Transport</keyword>
<evidence type="ECO:0000256" key="1">
    <source>
        <dbReference type="ARBA" id="ARBA00004571"/>
    </source>
</evidence>
<comment type="subcellular location">
    <subcellularLocation>
        <location evidence="1">Cell outer membrane</location>
        <topology evidence="1">Multi-pass membrane protein</topology>
    </subcellularLocation>
</comment>
<dbReference type="InterPro" id="IPR036942">
    <property type="entry name" value="Beta-barrel_TonB_sf"/>
</dbReference>
<keyword evidence="8" id="KW-0798">TonB box</keyword>
<comment type="caution">
    <text evidence="11">The sequence shown here is derived from an EMBL/GenBank/DDBJ whole genome shotgun (WGS) entry which is preliminary data.</text>
</comment>
<evidence type="ECO:0000256" key="5">
    <source>
        <dbReference type="ARBA" id="ARBA00022692"/>
    </source>
</evidence>
<accession>A0ABP8A839</accession>
<evidence type="ECO:0000256" key="4">
    <source>
        <dbReference type="ARBA" id="ARBA00022496"/>
    </source>
</evidence>
<keyword evidence="4" id="KW-0410">Iron transport</keyword>